<evidence type="ECO:0000313" key="3">
    <source>
        <dbReference type="Proteomes" id="UP000593568"/>
    </source>
</evidence>
<dbReference type="GO" id="GO:0004523">
    <property type="term" value="F:RNA-DNA hybrid ribonuclease activity"/>
    <property type="evidence" value="ECO:0007669"/>
    <property type="project" value="InterPro"/>
</dbReference>
<evidence type="ECO:0000313" key="2">
    <source>
        <dbReference type="EMBL" id="MBA0789074.1"/>
    </source>
</evidence>
<evidence type="ECO:0000259" key="1">
    <source>
        <dbReference type="Pfam" id="PF13456"/>
    </source>
</evidence>
<protein>
    <recommendedName>
        <fullName evidence="1">RNase H type-1 domain-containing protein</fullName>
    </recommendedName>
</protein>
<feature type="domain" description="RNase H type-1" evidence="1">
    <location>
        <begin position="18"/>
        <end position="102"/>
    </location>
</feature>
<dbReference type="InterPro" id="IPR036397">
    <property type="entry name" value="RNaseH_sf"/>
</dbReference>
<keyword evidence="3" id="KW-1185">Reference proteome</keyword>
<dbReference type="InterPro" id="IPR053151">
    <property type="entry name" value="RNase_H-like"/>
</dbReference>
<dbReference type="GO" id="GO:0003676">
    <property type="term" value="F:nucleic acid binding"/>
    <property type="evidence" value="ECO:0007669"/>
    <property type="project" value="InterPro"/>
</dbReference>
<accession>A0A7J9FVW0</accession>
<dbReference type="EMBL" id="JABEZW010228978">
    <property type="protein sequence ID" value="MBA0789074.1"/>
    <property type="molecule type" value="Genomic_DNA"/>
</dbReference>
<dbReference type="Proteomes" id="UP000593568">
    <property type="component" value="Unassembled WGS sequence"/>
</dbReference>
<dbReference type="Pfam" id="PF13456">
    <property type="entry name" value="RVT_3"/>
    <property type="match status" value="1"/>
</dbReference>
<reference evidence="2 3" key="1">
    <citation type="journal article" date="2019" name="Genome Biol. Evol.">
        <title>Insights into the evolution of the New World diploid cottons (Gossypium, subgenus Houzingenia) based on genome sequencing.</title>
        <authorList>
            <person name="Grover C.E."/>
            <person name="Arick M.A. 2nd"/>
            <person name="Thrash A."/>
            <person name="Conover J.L."/>
            <person name="Sanders W.S."/>
            <person name="Peterson D.G."/>
            <person name="Frelichowski J.E."/>
            <person name="Scheffler J.A."/>
            <person name="Scheffler B.E."/>
            <person name="Wendel J.F."/>
        </authorList>
    </citation>
    <scope>NUCLEOTIDE SEQUENCE [LARGE SCALE GENOMIC DNA]</scope>
    <source>
        <strain evidence="2">8</strain>
        <tissue evidence="2">Leaf</tissue>
    </source>
</reference>
<proteinExistence type="predicted"/>
<sequence length="201" mass="23355">MTEVKVLVLNSLLNIEITSPFVAKVRACSQAVWLGLAMGVDKLEVEGDALTIIKKSQSIAIDKSEISAYIRDIHHNRRGFQSIHFKHVQRLANIIAHKLASKSLRRNEEIYLEGVVPNMLRSRWDRDIRENENPIEECFRVSEDQRERWMVILEKINREPRRTVTDNRGLMSFLEKLEMGNSSFSNWTKSSSSFFYFPFPA</sequence>
<dbReference type="PANTHER" id="PTHR47723">
    <property type="entry name" value="OS05G0353850 PROTEIN"/>
    <property type="match status" value="1"/>
</dbReference>
<dbReference type="Gene3D" id="3.30.420.10">
    <property type="entry name" value="Ribonuclease H-like superfamily/Ribonuclease H"/>
    <property type="match status" value="1"/>
</dbReference>
<name>A0A7J9FVW0_9ROSI</name>
<dbReference type="AlphaFoldDB" id="A0A7J9FVW0"/>
<dbReference type="InterPro" id="IPR002156">
    <property type="entry name" value="RNaseH_domain"/>
</dbReference>
<gene>
    <name evidence="2" type="ORF">Gotri_026576</name>
</gene>
<comment type="caution">
    <text evidence="2">The sequence shown here is derived from an EMBL/GenBank/DDBJ whole genome shotgun (WGS) entry which is preliminary data.</text>
</comment>
<organism evidence="2 3">
    <name type="scientific">Gossypium trilobum</name>
    <dbReference type="NCBI Taxonomy" id="34281"/>
    <lineage>
        <taxon>Eukaryota</taxon>
        <taxon>Viridiplantae</taxon>
        <taxon>Streptophyta</taxon>
        <taxon>Embryophyta</taxon>
        <taxon>Tracheophyta</taxon>
        <taxon>Spermatophyta</taxon>
        <taxon>Magnoliopsida</taxon>
        <taxon>eudicotyledons</taxon>
        <taxon>Gunneridae</taxon>
        <taxon>Pentapetalae</taxon>
        <taxon>rosids</taxon>
        <taxon>malvids</taxon>
        <taxon>Malvales</taxon>
        <taxon>Malvaceae</taxon>
        <taxon>Malvoideae</taxon>
        <taxon>Gossypium</taxon>
    </lineage>
</organism>
<dbReference type="PANTHER" id="PTHR47723:SF20">
    <property type="entry name" value="RNASE H TYPE-1 DOMAIN-CONTAINING PROTEIN"/>
    <property type="match status" value="1"/>
</dbReference>